<dbReference type="EMBL" id="BFBY01000002">
    <property type="protein sequence ID" value="GBG04426.1"/>
    <property type="molecule type" value="Genomic_DNA"/>
</dbReference>
<feature type="region of interest" description="Disordered" evidence="1">
    <location>
        <begin position="27"/>
        <end position="52"/>
    </location>
</feature>
<gene>
    <name evidence="4" type="ORF">LrDSM24759_03400</name>
</gene>
<dbReference type="AlphaFoldDB" id="A0A2Z6T6J0"/>
<accession>A0A2Z6T6J0</accession>
<evidence type="ECO:0000313" key="5">
    <source>
        <dbReference type="Proteomes" id="UP000257317"/>
    </source>
</evidence>
<dbReference type="Proteomes" id="UP000257317">
    <property type="component" value="Unassembled WGS sequence"/>
</dbReference>
<reference evidence="5" key="1">
    <citation type="submission" date="2018-03" db="EMBL/GenBank/DDBJ databases">
        <title>New taxa in the Lactobacillus gasseri group.</title>
        <authorList>
            <person name="Tanizawa Y."/>
            <person name="Tohno M."/>
            <person name="Endo A."/>
            <person name="Arita M."/>
        </authorList>
    </citation>
    <scope>NUCLEOTIDE SEQUENCE [LARGE SCALE GENOMIC DNA]</scope>
    <source>
        <strain evidence="5">DSM 24759</strain>
    </source>
</reference>
<name>A0A2Z6T6J0_9LACO</name>
<protein>
    <recommendedName>
        <fullName evidence="3">Zinc-ribbon domain-containing protein</fullName>
    </recommendedName>
</protein>
<evidence type="ECO:0000313" key="4">
    <source>
        <dbReference type="EMBL" id="GBG04426.1"/>
    </source>
</evidence>
<feature type="compositionally biased region" description="Basic and acidic residues" evidence="1">
    <location>
        <begin position="36"/>
        <end position="46"/>
    </location>
</feature>
<comment type="caution">
    <text evidence="4">The sequence shown here is derived from an EMBL/GenBank/DDBJ whole genome shotgun (WGS) entry which is preliminary data.</text>
</comment>
<feature type="transmembrane region" description="Helical" evidence="2">
    <location>
        <begin position="57"/>
        <end position="78"/>
    </location>
</feature>
<dbReference type="InterPro" id="IPR026870">
    <property type="entry name" value="Zinc_ribbon_dom"/>
</dbReference>
<keyword evidence="2" id="KW-0472">Membrane</keyword>
<dbReference type="RefSeq" id="WP_117117774.1">
    <property type="nucleotide sequence ID" value="NZ_BFBY01000002.1"/>
</dbReference>
<keyword evidence="2" id="KW-1133">Transmembrane helix</keyword>
<dbReference type="OrthoDB" id="2319231at2"/>
<organism evidence="4 5">
    <name type="scientific">Lactobacillus rodentium</name>
    <dbReference type="NCBI Taxonomy" id="947835"/>
    <lineage>
        <taxon>Bacteria</taxon>
        <taxon>Bacillati</taxon>
        <taxon>Bacillota</taxon>
        <taxon>Bacilli</taxon>
        <taxon>Lactobacillales</taxon>
        <taxon>Lactobacillaceae</taxon>
        <taxon>Lactobacillus</taxon>
    </lineage>
</organism>
<evidence type="ECO:0000256" key="2">
    <source>
        <dbReference type="SAM" id="Phobius"/>
    </source>
</evidence>
<feature type="compositionally biased region" description="Low complexity" evidence="1">
    <location>
        <begin position="90"/>
        <end position="107"/>
    </location>
</feature>
<feature type="domain" description="Zinc-ribbon" evidence="3">
    <location>
        <begin position="4"/>
        <end position="26"/>
    </location>
</feature>
<dbReference type="Pfam" id="PF13240">
    <property type="entry name" value="Zn_Ribbon_1"/>
    <property type="match status" value="1"/>
</dbReference>
<feature type="region of interest" description="Disordered" evidence="1">
    <location>
        <begin position="90"/>
        <end position="138"/>
    </location>
</feature>
<proteinExistence type="predicted"/>
<sequence>MNKFCSNCGHPVKETDKVCGNCGKPLTQSKSSKLPTKNEESVKREATNPTKKKKHSVFKWVIGIGVIALLAEGGYLIYENKIDSNNSAMTATKKSSSATNSKSAKSTSTEKKSNHENMTSNNNEVDHSKSDNNESDTVANIDPQTLAATILLLGGQKSEVWKNLTTQDSLEVNVIQASSDDDNYSEPGTGVSYMFTSEGRNYGEVLEYRLSSNGSIVYCYQQPEKDSATRHVTPFATLSAKEIQQAQDNSAVKDLAAKMEVKTGED</sequence>
<keyword evidence="5" id="KW-1185">Reference proteome</keyword>
<evidence type="ECO:0000256" key="1">
    <source>
        <dbReference type="SAM" id="MobiDB-lite"/>
    </source>
</evidence>
<evidence type="ECO:0000259" key="3">
    <source>
        <dbReference type="Pfam" id="PF13240"/>
    </source>
</evidence>
<keyword evidence="2" id="KW-0812">Transmembrane</keyword>